<evidence type="ECO:0000256" key="1">
    <source>
        <dbReference type="ARBA" id="ARBA00022737"/>
    </source>
</evidence>
<name>A0A165Q4Z6_EXIGL</name>
<keyword evidence="1" id="KW-0677">Repeat</keyword>
<dbReference type="Pfam" id="PF24883">
    <property type="entry name" value="NPHP3_N"/>
    <property type="match status" value="1"/>
</dbReference>
<dbReference type="InterPro" id="IPR056884">
    <property type="entry name" value="NPHP3-like_N"/>
</dbReference>
<evidence type="ECO:0000313" key="4">
    <source>
        <dbReference type="Proteomes" id="UP000077266"/>
    </source>
</evidence>
<dbReference type="InParanoid" id="A0A165Q4Z6"/>
<keyword evidence="4" id="KW-1185">Reference proteome</keyword>
<dbReference type="EMBL" id="KV425885">
    <property type="protein sequence ID" value="KZW03084.1"/>
    <property type="molecule type" value="Genomic_DNA"/>
</dbReference>
<dbReference type="PANTHER" id="PTHR10039:SF16">
    <property type="entry name" value="GPI INOSITOL-DEACYLASE"/>
    <property type="match status" value="1"/>
</dbReference>
<dbReference type="Gene3D" id="3.40.50.300">
    <property type="entry name" value="P-loop containing nucleotide triphosphate hydrolases"/>
    <property type="match status" value="1"/>
</dbReference>
<reference evidence="3 4" key="1">
    <citation type="journal article" date="2016" name="Mol. Biol. Evol.">
        <title>Comparative Genomics of Early-Diverging Mushroom-Forming Fungi Provides Insights into the Origins of Lignocellulose Decay Capabilities.</title>
        <authorList>
            <person name="Nagy L.G."/>
            <person name="Riley R."/>
            <person name="Tritt A."/>
            <person name="Adam C."/>
            <person name="Daum C."/>
            <person name="Floudas D."/>
            <person name="Sun H."/>
            <person name="Yadav J.S."/>
            <person name="Pangilinan J."/>
            <person name="Larsson K.H."/>
            <person name="Matsuura K."/>
            <person name="Barry K."/>
            <person name="Labutti K."/>
            <person name="Kuo R."/>
            <person name="Ohm R.A."/>
            <person name="Bhattacharya S.S."/>
            <person name="Shirouzu T."/>
            <person name="Yoshinaga Y."/>
            <person name="Martin F.M."/>
            <person name="Grigoriev I.V."/>
            <person name="Hibbett D.S."/>
        </authorList>
    </citation>
    <scope>NUCLEOTIDE SEQUENCE [LARGE SCALE GENOMIC DNA]</scope>
    <source>
        <strain evidence="3 4">HHB12029</strain>
    </source>
</reference>
<protein>
    <recommendedName>
        <fullName evidence="2">Nephrocystin 3-like N-terminal domain-containing protein</fullName>
    </recommendedName>
</protein>
<sequence length="618" mass="69333">MDGLILVLRVFKPAAKLIPGANEYLDSIFTLLETLCTLAKDVEEVDEDIKMLIERETRLSTLIFDKFRTVSDEEVQRLPALLANFQEALSDTHRLLQRQCKERASTSPRMGRFFRVVRRAVRVQSDKVLVQQLNRRIDNVAEAFQIESSIERLLNDERLHSTMEELESWIRERLKVLDTVELERLVTALDPVRGASAFAESAPRPCLEGTCAAILDDLVQWALYDTLVPVFWLSGPAGTGKSTIARTLCDIIHSRIRPTELQKHLITFFVARDAVHRRNPIRILHTLLHGFAHAVPAYRTWLLNTLADEPDILARPVKVQASVLFSGFFDEFETEESGLAFIVVVDGLDECERINGIEGGDFLSALLSMVQSSRAPIRLLVASRRSEGVTRIMTSLPFLSIRAHTIDLPHAEGDVRHYLTHEFSRIARCRDLQSWPHPADLEAVVASAGGLFIYATTVVRFVDDSIFNPVLRLHALLDPEFVSTASAPSAEYFMLDDMYTRILHAAIPSEYSDRQVRAAATVFRRVVATLVLVQDHISVATLATLLNTDYRAVSQIVRNLSAVLLLENADIVRVYHPSFTDFLLDPLAAATRYSVSPLRTARQSPGITLQFSKAASAS</sequence>
<evidence type="ECO:0000259" key="2">
    <source>
        <dbReference type="Pfam" id="PF24883"/>
    </source>
</evidence>
<dbReference type="InterPro" id="IPR027417">
    <property type="entry name" value="P-loop_NTPase"/>
</dbReference>
<dbReference type="OrthoDB" id="5967843at2759"/>
<dbReference type="STRING" id="1314781.A0A165Q4Z6"/>
<dbReference type="PANTHER" id="PTHR10039">
    <property type="entry name" value="AMELOGENIN"/>
    <property type="match status" value="1"/>
</dbReference>
<feature type="domain" description="Nephrocystin 3-like N-terminal" evidence="2">
    <location>
        <begin position="209"/>
        <end position="384"/>
    </location>
</feature>
<gene>
    <name evidence="3" type="ORF">EXIGLDRAFT_759395</name>
</gene>
<proteinExistence type="predicted"/>
<dbReference type="Proteomes" id="UP000077266">
    <property type="component" value="Unassembled WGS sequence"/>
</dbReference>
<evidence type="ECO:0000313" key="3">
    <source>
        <dbReference type="EMBL" id="KZW03084.1"/>
    </source>
</evidence>
<dbReference type="SUPFAM" id="SSF52540">
    <property type="entry name" value="P-loop containing nucleoside triphosphate hydrolases"/>
    <property type="match status" value="2"/>
</dbReference>
<organism evidence="3 4">
    <name type="scientific">Exidia glandulosa HHB12029</name>
    <dbReference type="NCBI Taxonomy" id="1314781"/>
    <lineage>
        <taxon>Eukaryota</taxon>
        <taxon>Fungi</taxon>
        <taxon>Dikarya</taxon>
        <taxon>Basidiomycota</taxon>
        <taxon>Agaricomycotina</taxon>
        <taxon>Agaricomycetes</taxon>
        <taxon>Auriculariales</taxon>
        <taxon>Exidiaceae</taxon>
        <taxon>Exidia</taxon>
    </lineage>
</organism>
<accession>A0A165Q4Z6</accession>
<dbReference type="AlphaFoldDB" id="A0A165Q4Z6"/>